<dbReference type="InterPro" id="IPR016776">
    <property type="entry name" value="ApeP-like_dehydratase"/>
</dbReference>
<keyword evidence="2" id="KW-1185">Reference proteome</keyword>
<dbReference type="Pfam" id="PF22817">
    <property type="entry name" value="ApeP-like"/>
    <property type="match status" value="1"/>
</dbReference>
<dbReference type="AlphaFoldDB" id="A0A5B9FNT5"/>
<gene>
    <name evidence="1" type="ORF">FUA48_03195</name>
</gene>
<dbReference type="OrthoDB" id="826697at2"/>
<dbReference type="Gene3D" id="3.10.129.10">
    <property type="entry name" value="Hotdog Thioesterase"/>
    <property type="match status" value="1"/>
</dbReference>
<dbReference type="SUPFAM" id="SSF54637">
    <property type="entry name" value="Thioesterase/thiol ester dehydrase-isomerase"/>
    <property type="match status" value="1"/>
</dbReference>
<dbReference type="InterPro" id="IPR029069">
    <property type="entry name" value="HotDog_dom_sf"/>
</dbReference>
<dbReference type="EMBL" id="CP042831">
    <property type="protein sequence ID" value="QEE48610.1"/>
    <property type="molecule type" value="Genomic_DNA"/>
</dbReference>
<name>A0A5B9FNT5_9FLAO</name>
<protein>
    <submittedName>
        <fullName evidence="1">ABC transporter permease</fullName>
    </submittedName>
</protein>
<evidence type="ECO:0000313" key="1">
    <source>
        <dbReference type="EMBL" id="QEE48610.1"/>
    </source>
</evidence>
<dbReference type="RefSeq" id="WP_147582097.1">
    <property type="nucleotide sequence ID" value="NZ_CP042831.1"/>
</dbReference>
<sequence length="149" mass="16343">MENTIEIQKYLPHRAPMLMVDLIVSMDHENVKTIFTIAEDNIFVEKGQFVEAGLVENAAQTCSAIVGSSYFVDAEGEDIPGVRVIGFISSIKSVKIHALPKVGAEITTTAVLQSSFDMGTYTTCTMQCSTYDGDTLLLEGDINLFIQQR</sequence>
<evidence type="ECO:0000313" key="2">
    <source>
        <dbReference type="Proteomes" id="UP000321222"/>
    </source>
</evidence>
<proteinExistence type="predicted"/>
<dbReference type="KEGG" id="fak:FUA48_03195"/>
<dbReference type="Proteomes" id="UP000321222">
    <property type="component" value="Chromosome"/>
</dbReference>
<organism evidence="1 2">
    <name type="scientific">Flavobacterium alkalisoli</name>
    <dbReference type="NCBI Taxonomy" id="2602769"/>
    <lineage>
        <taxon>Bacteria</taxon>
        <taxon>Pseudomonadati</taxon>
        <taxon>Bacteroidota</taxon>
        <taxon>Flavobacteriia</taxon>
        <taxon>Flavobacteriales</taxon>
        <taxon>Flavobacteriaceae</taxon>
        <taxon>Flavobacterium</taxon>
    </lineage>
</organism>
<reference evidence="1 2" key="1">
    <citation type="submission" date="2019-08" db="EMBL/GenBank/DDBJ databases">
        <title>Flavobacterium alkalisoli sp. nov., isolated from rhizosphere soil of Suaeda salsa.</title>
        <authorList>
            <person name="Sun J.-Q."/>
            <person name="Xu L."/>
        </authorList>
    </citation>
    <scope>NUCLEOTIDE SEQUENCE [LARGE SCALE GENOMIC DNA]</scope>
    <source>
        <strain evidence="1 2">XS-5</strain>
    </source>
</reference>
<accession>A0A5B9FNT5</accession>